<evidence type="ECO:0000313" key="2">
    <source>
        <dbReference type="Proteomes" id="UP000243745"/>
    </source>
</evidence>
<dbReference type="Proteomes" id="UP000243745">
    <property type="component" value="Unassembled WGS sequence"/>
</dbReference>
<dbReference type="RefSeq" id="WP_093142595.1">
    <property type="nucleotide sequence ID" value="NZ_FOXF01000030.1"/>
</dbReference>
<accession>A0A662ZJ32</accession>
<dbReference type="EMBL" id="FOXF01000030">
    <property type="protein sequence ID" value="SFP50505.1"/>
    <property type="molecule type" value="Genomic_DNA"/>
</dbReference>
<sequence length="185" mass="22160">MLFLSEIALLRRRRNEAINRFKPLVMHLMTEEDFRRMDYLDKDVVLLSDSEKEETEIELTLDLKRIEHHKCLKSRVGFWLNIRPAFESHKYFYVSRHNNICVGMNVKLLVFENIMHCPVYTIKESELRKATEMPLRDSEKSPPPKKERTVFFVGPWLFRFQKPAEELNLYITDTGIKDYFTSGRK</sequence>
<name>A0A662ZJ32_9GAMM</name>
<organism evidence="1 2">
    <name type="scientific">Ruminobacter amylophilus</name>
    <dbReference type="NCBI Taxonomy" id="867"/>
    <lineage>
        <taxon>Bacteria</taxon>
        <taxon>Pseudomonadati</taxon>
        <taxon>Pseudomonadota</taxon>
        <taxon>Gammaproteobacteria</taxon>
        <taxon>Aeromonadales</taxon>
        <taxon>Succinivibrionaceae</taxon>
        <taxon>Ruminobacter</taxon>
    </lineage>
</organism>
<protein>
    <submittedName>
        <fullName evidence="1">Uncharacterized protein</fullName>
    </submittedName>
</protein>
<keyword evidence="2" id="KW-1185">Reference proteome</keyword>
<dbReference type="AlphaFoldDB" id="A0A662ZJ32"/>
<gene>
    <name evidence="1" type="ORF">SAMN02910344_01564</name>
</gene>
<proteinExistence type="predicted"/>
<evidence type="ECO:0000313" key="1">
    <source>
        <dbReference type="EMBL" id="SFP50505.1"/>
    </source>
</evidence>
<reference evidence="1 2" key="1">
    <citation type="submission" date="2016-10" db="EMBL/GenBank/DDBJ databases">
        <authorList>
            <person name="Varghese N."/>
            <person name="Submissions S."/>
        </authorList>
    </citation>
    <scope>NUCLEOTIDE SEQUENCE [LARGE SCALE GENOMIC DNA]</scope>
    <source>
        <strain evidence="1 2">DSM 1361</strain>
    </source>
</reference>